<sequence length="121" mass="12755">MAAKLTLAVYRQHKKEISAVDFYDNALGSKLLFEARAGALRTPARQRIISDEVPSVVCRACGKAEETIDHVVLLCDAIGAPAAEDLTIGAALGFEIPGLVGDADCALDKTLVAWTKGGLES</sequence>
<dbReference type="EMBL" id="CM023470">
    <property type="protein sequence ID" value="KAH7981573.1"/>
    <property type="molecule type" value="Genomic_DNA"/>
</dbReference>
<gene>
    <name evidence="1" type="ORF">HPB49_025557</name>
</gene>
<protein>
    <submittedName>
        <fullName evidence="1">Uncharacterized protein</fullName>
    </submittedName>
</protein>
<accession>A0ACB8E4K4</accession>
<name>A0ACB8E4K4_DERSI</name>
<organism evidence="1 2">
    <name type="scientific">Dermacentor silvarum</name>
    <name type="common">Tick</name>
    <dbReference type="NCBI Taxonomy" id="543639"/>
    <lineage>
        <taxon>Eukaryota</taxon>
        <taxon>Metazoa</taxon>
        <taxon>Ecdysozoa</taxon>
        <taxon>Arthropoda</taxon>
        <taxon>Chelicerata</taxon>
        <taxon>Arachnida</taxon>
        <taxon>Acari</taxon>
        <taxon>Parasitiformes</taxon>
        <taxon>Ixodida</taxon>
        <taxon>Ixodoidea</taxon>
        <taxon>Ixodidae</taxon>
        <taxon>Rhipicephalinae</taxon>
        <taxon>Dermacentor</taxon>
    </lineage>
</organism>
<proteinExistence type="predicted"/>
<dbReference type="Proteomes" id="UP000821865">
    <property type="component" value="Chromosome 1"/>
</dbReference>
<comment type="caution">
    <text evidence="1">The sequence shown here is derived from an EMBL/GenBank/DDBJ whole genome shotgun (WGS) entry which is preliminary data.</text>
</comment>
<evidence type="ECO:0000313" key="2">
    <source>
        <dbReference type="Proteomes" id="UP000821865"/>
    </source>
</evidence>
<keyword evidence="2" id="KW-1185">Reference proteome</keyword>
<evidence type="ECO:0000313" key="1">
    <source>
        <dbReference type="EMBL" id="KAH7981573.1"/>
    </source>
</evidence>
<reference evidence="1" key="1">
    <citation type="submission" date="2020-05" db="EMBL/GenBank/DDBJ databases">
        <title>Large-scale comparative analyses of tick genomes elucidate their genetic diversity and vector capacities.</title>
        <authorList>
            <person name="Jia N."/>
            <person name="Wang J."/>
            <person name="Shi W."/>
            <person name="Du L."/>
            <person name="Sun Y."/>
            <person name="Zhan W."/>
            <person name="Jiang J."/>
            <person name="Wang Q."/>
            <person name="Zhang B."/>
            <person name="Ji P."/>
            <person name="Sakyi L.B."/>
            <person name="Cui X."/>
            <person name="Yuan T."/>
            <person name="Jiang B."/>
            <person name="Yang W."/>
            <person name="Lam T.T.-Y."/>
            <person name="Chang Q."/>
            <person name="Ding S."/>
            <person name="Wang X."/>
            <person name="Zhu J."/>
            <person name="Ruan X."/>
            <person name="Zhao L."/>
            <person name="Wei J."/>
            <person name="Que T."/>
            <person name="Du C."/>
            <person name="Cheng J."/>
            <person name="Dai P."/>
            <person name="Han X."/>
            <person name="Huang E."/>
            <person name="Gao Y."/>
            <person name="Liu J."/>
            <person name="Shao H."/>
            <person name="Ye R."/>
            <person name="Li L."/>
            <person name="Wei W."/>
            <person name="Wang X."/>
            <person name="Wang C."/>
            <person name="Yang T."/>
            <person name="Huo Q."/>
            <person name="Li W."/>
            <person name="Guo W."/>
            <person name="Chen H."/>
            <person name="Zhou L."/>
            <person name="Ni X."/>
            <person name="Tian J."/>
            <person name="Zhou Y."/>
            <person name="Sheng Y."/>
            <person name="Liu T."/>
            <person name="Pan Y."/>
            <person name="Xia L."/>
            <person name="Li J."/>
            <person name="Zhao F."/>
            <person name="Cao W."/>
        </authorList>
    </citation>
    <scope>NUCLEOTIDE SEQUENCE</scope>
    <source>
        <strain evidence="1">Dsil-2018</strain>
    </source>
</reference>